<sequence>MHFSKTYTQLLLTLPEELRNNAIEYRRLKKLINQLVAELDSLGLSPDVLHELLQRNEAVGSQSDINKGKYRALGERPLKLTDIAFPALIHDPVSSSKAKVIYELSHAEEQGEVVPRLRLWIEETTVRGAVQGDLETEGKVDRHSLKSPKFQPSSINTWETPERSHAEVSNEETIALSSPIVQHRDDLLWSLHEHPSLKRSSSWIIGNEFNDVANDATGITCAQKNGKVNRELVISLASDTEFYRLLRSALNSLGLALANNQEDMTRSINDLSEVVSQTARPASAGGQSDLYTWRAIFQLYMEAEVFESTSEHNPGERTVEDSEARLAQFAQRVGNGGFKFKLKASREGLQRFLEFNVRLMNLKKFQKANAEAARKIMKKHAKRTALSIPNSDANNIIGLDLNKNHAPIPHILIVTLTESLLPIIPQIDDYLCLICTSIAFKPIRLNCGRKIPFFVPVAPLLLNISSDLFCVRCLVKMQKRGQDSCPMCRAPNVLAANKSNLDLAVVNLMYDWFPKETKEKAKANEEEVAKEEMEALGLDGRCVVF</sequence>
<feature type="region of interest" description="Disordered" evidence="1">
    <location>
        <begin position="137"/>
        <end position="165"/>
    </location>
</feature>
<evidence type="ECO:0000313" key="3">
    <source>
        <dbReference type="EMBL" id="GJJ14953.1"/>
    </source>
</evidence>
<dbReference type="AlphaFoldDB" id="A0AAV5AQI5"/>
<organism evidence="3 4">
    <name type="scientific">Clathrus columnatus</name>
    <dbReference type="NCBI Taxonomy" id="1419009"/>
    <lineage>
        <taxon>Eukaryota</taxon>
        <taxon>Fungi</taxon>
        <taxon>Dikarya</taxon>
        <taxon>Basidiomycota</taxon>
        <taxon>Agaricomycotina</taxon>
        <taxon>Agaricomycetes</taxon>
        <taxon>Phallomycetidae</taxon>
        <taxon>Phallales</taxon>
        <taxon>Clathraceae</taxon>
        <taxon>Clathrus</taxon>
    </lineage>
</organism>
<feature type="domain" description="SPX" evidence="2">
    <location>
        <begin position="1"/>
        <end position="394"/>
    </location>
</feature>
<evidence type="ECO:0000313" key="4">
    <source>
        <dbReference type="Proteomes" id="UP001050691"/>
    </source>
</evidence>
<dbReference type="Gene3D" id="3.30.40.10">
    <property type="entry name" value="Zinc/RING finger domain, C3HC4 (zinc finger)"/>
    <property type="match status" value="1"/>
</dbReference>
<name>A0AAV5AQI5_9AGAM</name>
<evidence type="ECO:0000256" key="1">
    <source>
        <dbReference type="SAM" id="MobiDB-lite"/>
    </source>
</evidence>
<protein>
    <recommendedName>
        <fullName evidence="2">SPX domain-containing protein</fullName>
    </recommendedName>
</protein>
<dbReference type="Proteomes" id="UP001050691">
    <property type="component" value="Unassembled WGS sequence"/>
</dbReference>
<dbReference type="PANTHER" id="PTHR23327:SF51">
    <property type="entry name" value="TRANSCRIPTIONAL REGULATOR OF YEAST FORM ADHERENCE 3"/>
    <property type="match status" value="1"/>
</dbReference>
<feature type="compositionally biased region" description="Polar residues" evidence="1">
    <location>
        <begin position="150"/>
        <end position="159"/>
    </location>
</feature>
<dbReference type="EMBL" id="BPWL01000010">
    <property type="protein sequence ID" value="GJJ14953.1"/>
    <property type="molecule type" value="Genomic_DNA"/>
</dbReference>
<keyword evidence="4" id="KW-1185">Reference proteome</keyword>
<dbReference type="PROSITE" id="PS51382">
    <property type="entry name" value="SPX"/>
    <property type="match status" value="1"/>
</dbReference>
<proteinExistence type="predicted"/>
<comment type="caution">
    <text evidence="3">The sequence shown here is derived from an EMBL/GenBank/DDBJ whole genome shotgun (WGS) entry which is preliminary data.</text>
</comment>
<dbReference type="InterPro" id="IPR004331">
    <property type="entry name" value="SPX_dom"/>
</dbReference>
<accession>A0AAV5AQI5</accession>
<dbReference type="SUPFAM" id="SSF57850">
    <property type="entry name" value="RING/U-box"/>
    <property type="match status" value="1"/>
</dbReference>
<gene>
    <name evidence="3" type="ORF">Clacol_009223</name>
</gene>
<evidence type="ECO:0000259" key="2">
    <source>
        <dbReference type="PROSITE" id="PS51382"/>
    </source>
</evidence>
<dbReference type="PANTHER" id="PTHR23327">
    <property type="entry name" value="RING FINGER PROTEIN 127"/>
    <property type="match status" value="1"/>
</dbReference>
<dbReference type="InterPro" id="IPR013083">
    <property type="entry name" value="Znf_RING/FYVE/PHD"/>
</dbReference>
<dbReference type="Pfam" id="PF03105">
    <property type="entry name" value="SPX"/>
    <property type="match status" value="1"/>
</dbReference>
<reference evidence="3" key="1">
    <citation type="submission" date="2021-10" db="EMBL/GenBank/DDBJ databases">
        <title>De novo Genome Assembly of Clathrus columnatus (Basidiomycota, Fungi) Using Illumina and Nanopore Sequence Data.</title>
        <authorList>
            <person name="Ogiso-Tanaka E."/>
            <person name="Itagaki H."/>
            <person name="Hosoya T."/>
            <person name="Hosaka K."/>
        </authorList>
    </citation>
    <scope>NUCLEOTIDE SEQUENCE</scope>
    <source>
        <strain evidence="3">MO-923</strain>
    </source>
</reference>